<gene>
    <name evidence="2" type="ORF">SAMN05421825_2441</name>
</gene>
<keyword evidence="1" id="KW-0812">Transmembrane</keyword>
<evidence type="ECO:0000313" key="3">
    <source>
        <dbReference type="Proteomes" id="UP000199203"/>
    </source>
</evidence>
<dbReference type="STRING" id="454006.SAMN05421825_2441"/>
<proteinExistence type="predicted"/>
<feature type="transmembrane region" description="Helical" evidence="1">
    <location>
        <begin position="83"/>
        <end position="105"/>
    </location>
</feature>
<organism evidence="2 3">
    <name type="scientific">Epilithonimonas hungarica</name>
    <dbReference type="NCBI Taxonomy" id="454006"/>
    <lineage>
        <taxon>Bacteria</taxon>
        <taxon>Pseudomonadati</taxon>
        <taxon>Bacteroidota</taxon>
        <taxon>Flavobacteriia</taxon>
        <taxon>Flavobacteriales</taxon>
        <taxon>Weeksellaceae</taxon>
        <taxon>Chryseobacterium group</taxon>
        <taxon>Epilithonimonas</taxon>
    </lineage>
</organism>
<feature type="transmembrane region" description="Helical" evidence="1">
    <location>
        <begin position="153"/>
        <end position="175"/>
    </location>
</feature>
<dbReference type="AlphaFoldDB" id="A0A1G7PX56"/>
<feature type="transmembrane region" description="Helical" evidence="1">
    <location>
        <begin position="38"/>
        <end position="62"/>
    </location>
</feature>
<reference evidence="3" key="1">
    <citation type="submission" date="2016-10" db="EMBL/GenBank/DDBJ databases">
        <authorList>
            <person name="Varghese N."/>
            <person name="Submissions S."/>
        </authorList>
    </citation>
    <scope>NUCLEOTIDE SEQUENCE [LARGE SCALE GENOMIC DNA]</scope>
    <source>
        <strain evidence="3">DSM 19684</strain>
    </source>
</reference>
<dbReference type="OrthoDB" id="1442756at2"/>
<keyword evidence="1" id="KW-1133">Transmembrane helix</keyword>
<dbReference type="Proteomes" id="UP000199203">
    <property type="component" value="Unassembled WGS sequence"/>
</dbReference>
<name>A0A1G7PX56_9FLAO</name>
<dbReference type="RefSeq" id="WP_089873678.1">
    <property type="nucleotide sequence ID" value="NZ_FNBH01000002.1"/>
</dbReference>
<feature type="transmembrane region" description="Helical" evidence="1">
    <location>
        <begin position="12"/>
        <end position="32"/>
    </location>
</feature>
<keyword evidence="3" id="KW-1185">Reference proteome</keyword>
<feature type="transmembrane region" description="Helical" evidence="1">
    <location>
        <begin position="117"/>
        <end position="141"/>
    </location>
</feature>
<evidence type="ECO:0000313" key="2">
    <source>
        <dbReference type="EMBL" id="SDF90831.1"/>
    </source>
</evidence>
<sequence>MERFFLRSKHWNVFLLFFITFIVVIGLFYLALTYSQDTIYTGFAMAIGCAGSLSLLLSWYYFLNHGMNKKIQDSNLKSSSNGIWFFMIFPVLYMFLAFLVFPTGFVITTTEDNFRLWWIVLIFPIHLFAVFSFFYVVFITAKSIKIAELQKDVMFVDFAGEFFLLWFFPIGIWFLQPKINRIMEKTDH</sequence>
<dbReference type="EMBL" id="FNBH01000002">
    <property type="protein sequence ID" value="SDF90831.1"/>
    <property type="molecule type" value="Genomic_DNA"/>
</dbReference>
<keyword evidence="1" id="KW-0472">Membrane</keyword>
<evidence type="ECO:0000256" key="1">
    <source>
        <dbReference type="SAM" id="Phobius"/>
    </source>
</evidence>
<accession>A0A1G7PX56</accession>
<protein>
    <submittedName>
        <fullName evidence="2">Uncharacterized protein</fullName>
    </submittedName>
</protein>